<keyword evidence="1" id="KW-0472">Membrane</keyword>
<feature type="transmembrane region" description="Helical" evidence="1">
    <location>
        <begin position="29"/>
        <end position="48"/>
    </location>
</feature>
<feature type="transmembrane region" description="Helical" evidence="1">
    <location>
        <begin position="53"/>
        <end position="71"/>
    </location>
</feature>
<dbReference type="OrthoDB" id="1952191at2"/>
<dbReference type="AlphaFoldDB" id="A0A2V3WFY5"/>
<dbReference type="Proteomes" id="UP000247922">
    <property type="component" value="Unassembled WGS sequence"/>
</dbReference>
<organism evidence="2 3">
    <name type="scientific">Streptohalobacillus salinus</name>
    <dbReference type="NCBI Taxonomy" id="621096"/>
    <lineage>
        <taxon>Bacteria</taxon>
        <taxon>Bacillati</taxon>
        <taxon>Bacillota</taxon>
        <taxon>Bacilli</taxon>
        <taxon>Bacillales</taxon>
        <taxon>Bacillaceae</taxon>
        <taxon>Streptohalobacillus</taxon>
    </lineage>
</organism>
<name>A0A2V3WFY5_9BACI</name>
<proteinExistence type="predicted"/>
<comment type="caution">
    <text evidence="2">The sequence shown here is derived from an EMBL/GenBank/DDBJ whole genome shotgun (WGS) entry which is preliminary data.</text>
</comment>
<sequence>MYKQHRLISLILTFLLMTLVGLFRYSSGYLAQIDLIIIIGVIILSLFLSWRQLFLVALMIILVVGFSLIFLTDQTFSNQFDLIQEHVLLSATILLIWVISAVVKQREKRYFEQALRLKTLEKFQGTTELLTEAEFKSRVHLIQSGTSRRQEHNTVVIVNVHSKTFTKNAMHHYISDVLQHTIREEYDLIMRNHAGHYIIFLQNANKAGVEKVAERFFAAIRPHLNEIDLPVTYTCYGEEDFDFDTLTPIKVGDDR</sequence>
<keyword evidence="1" id="KW-1133">Transmembrane helix</keyword>
<evidence type="ECO:0000313" key="2">
    <source>
        <dbReference type="EMBL" id="PXW93185.1"/>
    </source>
</evidence>
<evidence type="ECO:0008006" key="4">
    <source>
        <dbReference type="Google" id="ProtNLM"/>
    </source>
</evidence>
<dbReference type="EMBL" id="QJJR01000001">
    <property type="protein sequence ID" value="PXW93185.1"/>
    <property type="molecule type" value="Genomic_DNA"/>
</dbReference>
<dbReference type="RefSeq" id="WP_110250278.1">
    <property type="nucleotide sequence ID" value="NZ_QJJR01000001.1"/>
</dbReference>
<reference evidence="2 3" key="1">
    <citation type="submission" date="2018-05" db="EMBL/GenBank/DDBJ databases">
        <title>Genomic Encyclopedia of Type Strains, Phase IV (KMG-IV): sequencing the most valuable type-strain genomes for metagenomic binning, comparative biology and taxonomic classification.</title>
        <authorList>
            <person name="Goeker M."/>
        </authorList>
    </citation>
    <scope>NUCLEOTIDE SEQUENCE [LARGE SCALE GENOMIC DNA]</scope>
    <source>
        <strain evidence="2 3">DSM 22440</strain>
    </source>
</reference>
<evidence type="ECO:0000256" key="1">
    <source>
        <dbReference type="SAM" id="Phobius"/>
    </source>
</evidence>
<feature type="transmembrane region" description="Helical" evidence="1">
    <location>
        <begin position="7"/>
        <end position="23"/>
    </location>
</feature>
<feature type="transmembrane region" description="Helical" evidence="1">
    <location>
        <begin position="83"/>
        <end position="103"/>
    </location>
</feature>
<keyword evidence="3" id="KW-1185">Reference proteome</keyword>
<protein>
    <recommendedName>
        <fullName evidence="4">GGDEF domain-containing protein</fullName>
    </recommendedName>
</protein>
<gene>
    <name evidence="2" type="ORF">DES38_101271</name>
</gene>
<evidence type="ECO:0000313" key="3">
    <source>
        <dbReference type="Proteomes" id="UP000247922"/>
    </source>
</evidence>
<keyword evidence="1" id="KW-0812">Transmembrane</keyword>
<accession>A0A2V3WFY5</accession>